<dbReference type="PANTHER" id="PTHR30290:SF10">
    <property type="entry name" value="PERIPLASMIC OLIGOPEPTIDE-BINDING PROTEIN-RELATED"/>
    <property type="match status" value="1"/>
</dbReference>
<dbReference type="SUPFAM" id="SSF53850">
    <property type="entry name" value="Periplasmic binding protein-like II"/>
    <property type="match status" value="1"/>
</dbReference>
<evidence type="ECO:0000256" key="4">
    <source>
        <dbReference type="ARBA" id="ARBA00022729"/>
    </source>
</evidence>
<dbReference type="InterPro" id="IPR030678">
    <property type="entry name" value="Peptide/Ni-bd"/>
</dbReference>
<comment type="caution">
    <text evidence="8">The sequence shown here is derived from an EMBL/GenBank/DDBJ whole genome shotgun (WGS) entry which is preliminary data.</text>
</comment>
<dbReference type="OrthoDB" id="9801912at2"/>
<dbReference type="Gene3D" id="3.90.76.10">
    <property type="entry name" value="Dipeptide-binding Protein, Domain 1"/>
    <property type="match status" value="1"/>
</dbReference>
<organism evidence="8 9">
    <name type="scientific">Macrococcus lamae</name>
    <dbReference type="NCBI Taxonomy" id="198484"/>
    <lineage>
        <taxon>Bacteria</taxon>
        <taxon>Bacillati</taxon>
        <taxon>Bacillota</taxon>
        <taxon>Bacilli</taxon>
        <taxon>Bacillales</taxon>
        <taxon>Staphylococcaceae</taxon>
        <taxon>Macrococcus</taxon>
    </lineage>
</organism>
<accession>A0A4R6BT98</accession>
<dbReference type="PROSITE" id="PS51257">
    <property type="entry name" value="PROKAR_LIPOPROTEIN"/>
    <property type="match status" value="1"/>
</dbReference>
<reference evidence="8 9" key="1">
    <citation type="submission" date="2019-01" db="EMBL/GenBank/DDBJ databases">
        <title>Draft genome sequences of the type strains of six Macrococcus species.</title>
        <authorList>
            <person name="Mazhar S."/>
            <person name="Altermann E."/>
            <person name="Hill C."/>
            <person name="Mcauliffe O."/>
        </authorList>
    </citation>
    <scope>NUCLEOTIDE SEQUENCE [LARGE SCALE GENOMIC DNA]</scope>
    <source>
        <strain evidence="8 9">CCM4815</strain>
    </source>
</reference>
<evidence type="ECO:0000256" key="6">
    <source>
        <dbReference type="SAM" id="SignalP"/>
    </source>
</evidence>
<keyword evidence="3" id="KW-0813">Transport</keyword>
<dbReference type="Gene3D" id="3.40.190.10">
    <property type="entry name" value="Periplasmic binding protein-like II"/>
    <property type="match status" value="1"/>
</dbReference>
<dbReference type="Gene3D" id="3.10.105.10">
    <property type="entry name" value="Dipeptide-binding Protein, Domain 3"/>
    <property type="match status" value="1"/>
</dbReference>
<dbReference type="InterPro" id="IPR023765">
    <property type="entry name" value="SBP_5_CS"/>
</dbReference>
<comment type="similarity">
    <text evidence="2">Belongs to the bacterial solute-binding protein 5 family.</text>
</comment>
<evidence type="ECO:0000256" key="5">
    <source>
        <dbReference type="ARBA" id="ARBA00022856"/>
    </source>
</evidence>
<gene>
    <name evidence="8" type="ORF">ERX29_08760</name>
</gene>
<dbReference type="Pfam" id="PF00496">
    <property type="entry name" value="SBP_bac_5"/>
    <property type="match status" value="1"/>
</dbReference>
<dbReference type="Proteomes" id="UP000294802">
    <property type="component" value="Unassembled WGS sequence"/>
</dbReference>
<sequence>MKKINWLLVPVLTVSTVLSACSGGGAGNDNKDTKGSSDSKQVLNLISSSDIPSMNSALATDMVSFQVYEDVFEGLYKLDKDSQPVPALAEGDPEKSKDGKTWTIKLRDNAKWSNGDPVTAGDFVYAWRNVVDKNTGSEYAFIMYDIKNAEDINTGKKDPKELGVKAIDDHTLEIQLENEQPYFQGLLAFGTFMPKNEKVAKEKGDKYGVGADNAVYNGPFEMTEWNTEENFKLEKNDDYWNKDEVKLDEINYRVTKDVQTGLNLYETGKVDSVGVSAESVDKYKNDKDFKTELTAAIQFMRVQHDGKKELQNADLRLALAKSLDKESYVKNNVNNGAVATNQLTPKDVYKGPDGKDFSEIAGGDELSYDVDAAKEHWKKAKEALGKDKIELEFLTTDLDTAKKDAEYFKEQWESNLDGLTIKIKQTPFKQKLALEAKGDYDIAYGNWFPDYADPMTFMDLFWSKQTNTGYDDPAYDQMIEDAKGPLLPDPQKRWDTLGEASTMLLKEAHVIPIIQRGNAYLEKPYVKDILVNSSMINQHDNAYIDGKKK</sequence>
<dbReference type="PIRSF" id="PIRSF002741">
    <property type="entry name" value="MppA"/>
    <property type="match status" value="1"/>
</dbReference>
<dbReference type="RefSeq" id="WP_133444306.1">
    <property type="nucleotide sequence ID" value="NZ_SCWB01000014.1"/>
</dbReference>
<feature type="domain" description="Solute-binding protein family 5" evidence="7">
    <location>
        <begin position="83"/>
        <end position="467"/>
    </location>
</feature>
<feature type="chain" id="PRO_5038581459" evidence="6">
    <location>
        <begin position="21"/>
        <end position="549"/>
    </location>
</feature>
<dbReference type="GO" id="GO:0015833">
    <property type="term" value="P:peptide transport"/>
    <property type="evidence" value="ECO:0007669"/>
    <property type="project" value="UniProtKB-KW"/>
</dbReference>
<comment type="subcellular location">
    <subcellularLocation>
        <location evidence="1">Cell membrane</location>
        <topology evidence="1">Lipid-anchor</topology>
    </subcellularLocation>
</comment>
<dbReference type="EMBL" id="SCWB01000014">
    <property type="protein sequence ID" value="TDM07515.1"/>
    <property type="molecule type" value="Genomic_DNA"/>
</dbReference>
<name>A0A4R6BT98_9STAP</name>
<evidence type="ECO:0000256" key="3">
    <source>
        <dbReference type="ARBA" id="ARBA00022448"/>
    </source>
</evidence>
<dbReference type="GO" id="GO:0043190">
    <property type="term" value="C:ATP-binding cassette (ABC) transporter complex"/>
    <property type="evidence" value="ECO:0007669"/>
    <property type="project" value="InterPro"/>
</dbReference>
<evidence type="ECO:0000256" key="2">
    <source>
        <dbReference type="ARBA" id="ARBA00005695"/>
    </source>
</evidence>
<dbReference type="CDD" id="cd08504">
    <property type="entry name" value="PBP2_OppA"/>
    <property type="match status" value="1"/>
</dbReference>
<dbReference type="PROSITE" id="PS01040">
    <property type="entry name" value="SBP_BACTERIAL_5"/>
    <property type="match status" value="1"/>
</dbReference>
<evidence type="ECO:0000259" key="7">
    <source>
        <dbReference type="Pfam" id="PF00496"/>
    </source>
</evidence>
<evidence type="ECO:0000313" key="8">
    <source>
        <dbReference type="EMBL" id="TDM07515.1"/>
    </source>
</evidence>
<keyword evidence="4 6" id="KW-0732">Signal</keyword>
<dbReference type="FunFam" id="3.90.76.10:FF:000001">
    <property type="entry name" value="Oligopeptide ABC transporter substrate-binding protein"/>
    <property type="match status" value="1"/>
</dbReference>
<keyword evidence="5" id="KW-0571">Peptide transport</keyword>
<dbReference type="PANTHER" id="PTHR30290">
    <property type="entry name" value="PERIPLASMIC BINDING COMPONENT OF ABC TRANSPORTER"/>
    <property type="match status" value="1"/>
</dbReference>
<keyword evidence="5" id="KW-0653">Protein transport</keyword>
<dbReference type="GO" id="GO:0030288">
    <property type="term" value="C:outer membrane-bounded periplasmic space"/>
    <property type="evidence" value="ECO:0007669"/>
    <property type="project" value="UniProtKB-ARBA"/>
</dbReference>
<proteinExistence type="inferred from homology"/>
<protein>
    <submittedName>
        <fullName evidence="8">Peptide ABC transporter substrate-binding protein</fullName>
    </submittedName>
</protein>
<dbReference type="GO" id="GO:1904680">
    <property type="term" value="F:peptide transmembrane transporter activity"/>
    <property type="evidence" value="ECO:0007669"/>
    <property type="project" value="TreeGrafter"/>
</dbReference>
<feature type="signal peptide" evidence="6">
    <location>
        <begin position="1"/>
        <end position="20"/>
    </location>
</feature>
<dbReference type="FunFam" id="3.10.105.10:FF:000001">
    <property type="entry name" value="Oligopeptide ABC transporter, oligopeptide-binding protein"/>
    <property type="match status" value="1"/>
</dbReference>
<dbReference type="InterPro" id="IPR000914">
    <property type="entry name" value="SBP_5_dom"/>
</dbReference>
<dbReference type="InterPro" id="IPR039424">
    <property type="entry name" value="SBP_5"/>
</dbReference>
<dbReference type="AlphaFoldDB" id="A0A4R6BT98"/>
<evidence type="ECO:0000313" key="9">
    <source>
        <dbReference type="Proteomes" id="UP000294802"/>
    </source>
</evidence>
<evidence type="ECO:0000256" key="1">
    <source>
        <dbReference type="ARBA" id="ARBA00004193"/>
    </source>
</evidence>
<keyword evidence="9" id="KW-1185">Reference proteome</keyword>